<dbReference type="InParanoid" id="A0A2K2AW44"/>
<protein>
    <submittedName>
        <fullName evidence="1">Uncharacterized protein</fullName>
    </submittedName>
</protein>
<sequence length="101" mass="10962">MAWFDLASGRHSSLPLGFTSSGESRTLRIPRPGRVWGRVFCTQDPTGKKNHVLQVRLSAASAGCVGGGKGEVVCRSACEVFVDPSFSVFYAQHMWTISLSE</sequence>
<dbReference type="AlphaFoldDB" id="A0A2K2AW44"/>
<evidence type="ECO:0000313" key="2">
    <source>
        <dbReference type="Proteomes" id="UP000006729"/>
    </source>
</evidence>
<keyword evidence="2" id="KW-1185">Reference proteome</keyword>
<reference evidence="1 2" key="1">
    <citation type="journal article" date="2006" name="Science">
        <title>The genome of black cottonwood, Populus trichocarpa (Torr. &amp; Gray).</title>
        <authorList>
            <person name="Tuskan G.A."/>
            <person name="Difazio S."/>
            <person name="Jansson S."/>
            <person name="Bohlmann J."/>
            <person name="Grigoriev I."/>
            <person name="Hellsten U."/>
            <person name="Putnam N."/>
            <person name="Ralph S."/>
            <person name="Rombauts S."/>
            <person name="Salamov A."/>
            <person name="Schein J."/>
            <person name="Sterck L."/>
            <person name="Aerts A."/>
            <person name="Bhalerao R.R."/>
            <person name="Bhalerao R.P."/>
            <person name="Blaudez D."/>
            <person name="Boerjan W."/>
            <person name="Brun A."/>
            <person name="Brunner A."/>
            <person name="Busov V."/>
            <person name="Campbell M."/>
            <person name="Carlson J."/>
            <person name="Chalot M."/>
            <person name="Chapman J."/>
            <person name="Chen G.L."/>
            <person name="Cooper D."/>
            <person name="Coutinho P.M."/>
            <person name="Couturier J."/>
            <person name="Covert S."/>
            <person name="Cronk Q."/>
            <person name="Cunningham R."/>
            <person name="Davis J."/>
            <person name="Degroeve S."/>
            <person name="Dejardin A."/>
            <person name="Depamphilis C."/>
            <person name="Detter J."/>
            <person name="Dirks B."/>
            <person name="Dubchak I."/>
            <person name="Duplessis S."/>
            <person name="Ehlting J."/>
            <person name="Ellis B."/>
            <person name="Gendler K."/>
            <person name="Goodstein D."/>
            <person name="Gribskov M."/>
            <person name="Grimwood J."/>
            <person name="Groover A."/>
            <person name="Gunter L."/>
            <person name="Hamberger B."/>
            <person name="Heinze B."/>
            <person name="Helariutta Y."/>
            <person name="Henrissat B."/>
            <person name="Holligan D."/>
            <person name="Holt R."/>
            <person name="Huang W."/>
            <person name="Islam-Faridi N."/>
            <person name="Jones S."/>
            <person name="Jones-Rhoades M."/>
            <person name="Jorgensen R."/>
            <person name="Joshi C."/>
            <person name="Kangasjarvi J."/>
            <person name="Karlsson J."/>
            <person name="Kelleher C."/>
            <person name="Kirkpatrick R."/>
            <person name="Kirst M."/>
            <person name="Kohler A."/>
            <person name="Kalluri U."/>
            <person name="Larimer F."/>
            <person name="Leebens-Mack J."/>
            <person name="Leple J.C."/>
            <person name="Locascio P."/>
            <person name="Lou Y."/>
            <person name="Lucas S."/>
            <person name="Martin F."/>
            <person name="Montanini B."/>
            <person name="Napoli C."/>
            <person name="Nelson D.R."/>
            <person name="Nelson C."/>
            <person name="Nieminen K."/>
            <person name="Nilsson O."/>
            <person name="Pereda V."/>
            <person name="Peter G."/>
            <person name="Philippe R."/>
            <person name="Pilate G."/>
            <person name="Poliakov A."/>
            <person name="Razumovskaya J."/>
            <person name="Richardson P."/>
            <person name="Rinaldi C."/>
            <person name="Ritland K."/>
            <person name="Rouze P."/>
            <person name="Ryaboy D."/>
            <person name="Schmutz J."/>
            <person name="Schrader J."/>
            <person name="Segerman B."/>
            <person name="Shin H."/>
            <person name="Siddiqui A."/>
            <person name="Sterky F."/>
            <person name="Terry A."/>
            <person name="Tsai C.J."/>
            <person name="Uberbacher E."/>
            <person name="Unneberg P."/>
            <person name="Vahala J."/>
            <person name="Wall K."/>
            <person name="Wessler S."/>
            <person name="Yang G."/>
            <person name="Yin T."/>
            <person name="Douglas C."/>
            <person name="Marra M."/>
            <person name="Sandberg G."/>
            <person name="Van de Peer Y."/>
            <person name="Rokhsar D."/>
        </authorList>
    </citation>
    <scope>NUCLEOTIDE SEQUENCE [LARGE SCALE GENOMIC DNA]</scope>
    <source>
        <strain evidence="2">cv. Nisqually</strain>
    </source>
</reference>
<gene>
    <name evidence="1" type="ORF">POPTR_004G173000</name>
</gene>
<organism evidence="1 2">
    <name type="scientific">Populus trichocarpa</name>
    <name type="common">Western balsam poplar</name>
    <name type="synonym">Populus balsamifera subsp. trichocarpa</name>
    <dbReference type="NCBI Taxonomy" id="3694"/>
    <lineage>
        <taxon>Eukaryota</taxon>
        <taxon>Viridiplantae</taxon>
        <taxon>Streptophyta</taxon>
        <taxon>Embryophyta</taxon>
        <taxon>Tracheophyta</taxon>
        <taxon>Spermatophyta</taxon>
        <taxon>Magnoliopsida</taxon>
        <taxon>eudicotyledons</taxon>
        <taxon>Gunneridae</taxon>
        <taxon>Pentapetalae</taxon>
        <taxon>rosids</taxon>
        <taxon>fabids</taxon>
        <taxon>Malpighiales</taxon>
        <taxon>Salicaceae</taxon>
        <taxon>Saliceae</taxon>
        <taxon>Populus</taxon>
    </lineage>
</organism>
<dbReference type="EMBL" id="CM009293">
    <property type="protein sequence ID" value="PNT41726.1"/>
    <property type="molecule type" value="Genomic_DNA"/>
</dbReference>
<evidence type="ECO:0000313" key="1">
    <source>
        <dbReference type="EMBL" id="PNT41726.1"/>
    </source>
</evidence>
<name>A0A2K2AW44_POPTR</name>
<accession>A0A2K2AW44</accession>
<dbReference type="Proteomes" id="UP000006729">
    <property type="component" value="Chromosome 4"/>
</dbReference>
<proteinExistence type="predicted"/>